<dbReference type="GO" id="GO:0016616">
    <property type="term" value="F:oxidoreductase activity, acting on the CH-OH group of donors, NAD or NADP as acceptor"/>
    <property type="evidence" value="ECO:0007669"/>
    <property type="project" value="UniProtKB-ARBA"/>
</dbReference>
<dbReference type="PANTHER" id="PTHR42813:SF2">
    <property type="entry name" value="DEHYDROGENASE, ZINC-CONTAINING, PUTATIVE (AFU_ORTHOLOGUE AFUA_2G02810)-RELATED"/>
    <property type="match status" value="1"/>
</dbReference>
<feature type="domain" description="Enoyl reductase (ER)" evidence="6">
    <location>
        <begin position="11"/>
        <end position="378"/>
    </location>
</feature>
<dbReference type="InterPro" id="IPR013149">
    <property type="entry name" value="ADH-like_C"/>
</dbReference>
<dbReference type="CDD" id="cd08283">
    <property type="entry name" value="FDH_like_1"/>
    <property type="match status" value="1"/>
</dbReference>
<dbReference type="Proteomes" id="UP000282656">
    <property type="component" value="Unassembled WGS sequence"/>
</dbReference>
<dbReference type="PANTHER" id="PTHR42813">
    <property type="entry name" value="ZINC-TYPE ALCOHOL DEHYDROGENASE-LIKE"/>
    <property type="match status" value="1"/>
</dbReference>
<dbReference type="SUPFAM" id="SSF51735">
    <property type="entry name" value="NAD(P)-binding Rossmann-fold domains"/>
    <property type="match status" value="1"/>
</dbReference>
<comment type="cofactor">
    <cofactor evidence="1 5">
        <name>Zn(2+)</name>
        <dbReference type="ChEBI" id="CHEBI:29105"/>
    </cofactor>
</comment>
<dbReference type="InterPro" id="IPR011032">
    <property type="entry name" value="GroES-like_sf"/>
</dbReference>
<name>A0A3A8R095_9BACT</name>
<dbReference type="GO" id="GO:0008270">
    <property type="term" value="F:zinc ion binding"/>
    <property type="evidence" value="ECO:0007669"/>
    <property type="project" value="InterPro"/>
</dbReference>
<dbReference type="PROSITE" id="PS00059">
    <property type="entry name" value="ADH_ZINC"/>
    <property type="match status" value="1"/>
</dbReference>
<accession>A0A3A8R095</accession>
<comment type="similarity">
    <text evidence="5">Belongs to the zinc-containing alcohol dehydrogenase family.</text>
</comment>
<protein>
    <submittedName>
        <fullName evidence="7">Glutathione-dependent formaldehyde dehydrogenase</fullName>
    </submittedName>
</protein>
<dbReference type="InterPro" id="IPR002328">
    <property type="entry name" value="ADH_Zn_CS"/>
</dbReference>
<dbReference type="OrthoDB" id="9773078at2"/>
<evidence type="ECO:0000256" key="3">
    <source>
        <dbReference type="ARBA" id="ARBA00022833"/>
    </source>
</evidence>
<keyword evidence="3 5" id="KW-0862">Zinc</keyword>
<dbReference type="EMBL" id="RAWM01000007">
    <property type="protein sequence ID" value="RKH72600.1"/>
    <property type="molecule type" value="Genomic_DNA"/>
</dbReference>
<evidence type="ECO:0000313" key="8">
    <source>
        <dbReference type="Proteomes" id="UP000282656"/>
    </source>
</evidence>
<dbReference type="InterPro" id="IPR013154">
    <property type="entry name" value="ADH-like_N"/>
</dbReference>
<dbReference type="InterPro" id="IPR036291">
    <property type="entry name" value="NAD(P)-bd_dom_sf"/>
</dbReference>
<evidence type="ECO:0000313" key="7">
    <source>
        <dbReference type="EMBL" id="RKH72600.1"/>
    </source>
</evidence>
<dbReference type="Pfam" id="PF08240">
    <property type="entry name" value="ADH_N"/>
    <property type="match status" value="1"/>
</dbReference>
<comment type="caution">
    <text evidence="7">The sequence shown here is derived from an EMBL/GenBank/DDBJ whole genome shotgun (WGS) entry which is preliminary data.</text>
</comment>
<dbReference type="InterPro" id="IPR020843">
    <property type="entry name" value="ER"/>
</dbReference>
<dbReference type="SMART" id="SM00829">
    <property type="entry name" value="PKS_ER"/>
    <property type="match status" value="1"/>
</dbReference>
<evidence type="ECO:0000256" key="5">
    <source>
        <dbReference type="RuleBase" id="RU361277"/>
    </source>
</evidence>
<evidence type="ECO:0000259" key="6">
    <source>
        <dbReference type="SMART" id="SM00829"/>
    </source>
</evidence>
<reference evidence="8" key="1">
    <citation type="submission" date="2018-09" db="EMBL/GenBank/DDBJ databases">
        <authorList>
            <person name="Livingstone P.G."/>
            <person name="Whitworth D.E."/>
        </authorList>
    </citation>
    <scope>NUCLEOTIDE SEQUENCE [LARGE SCALE GENOMIC DNA]</scope>
    <source>
        <strain evidence="8">AB047A</strain>
    </source>
</reference>
<dbReference type="Gene3D" id="3.90.180.10">
    <property type="entry name" value="Medium-chain alcohol dehydrogenases, catalytic domain"/>
    <property type="match status" value="1"/>
</dbReference>
<keyword evidence="2 5" id="KW-0479">Metal-binding</keyword>
<dbReference type="SUPFAM" id="SSF50129">
    <property type="entry name" value="GroES-like"/>
    <property type="match status" value="1"/>
</dbReference>
<dbReference type="Pfam" id="PF00107">
    <property type="entry name" value="ADH_zinc_N"/>
    <property type="match status" value="1"/>
</dbReference>
<dbReference type="RefSeq" id="WP_120547510.1">
    <property type="nucleotide sequence ID" value="NZ_RAWM01000007.1"/>
</dbReference>
<gene>
    <name evidence="7" type="ORF">D7X96_04195</name>
</gene>
<keyword evidence="4" id="KW-0560">Oxidoreductase</keyword>
<evidence type="ECO:0000256" key="1">
    <source>
        <dbReference type="ARBA" id="ARBA00001947"/>
    </source>
</evidence>
<evidence type="ECO:0000256" key="2">
    <source>
        <dbReference type="ARBA" id="ARBA00022723"/>
    </source>
</evidence>
<keyword evidence="8" id="KW-1185">Reference proteome</keyword>
<dbReference type="AlphaFoldDB" id="A0A3A8R095"/>
<proteinExistence type="inferred from homology"/>
<dbReference type="Gene3D" id="3.40.50.720">
    <property type="entry name" value="NAD(P)-binding Rossmann-like Domain"/>
    <property type="match status" value="1"/>
</dbReference>
<organism evidence="7 8">
    <name type="scientific">Corallococcus interemptor</name>
    <dbReference type="NCBI Taxonomy" id="2316720"/>
    <lineage>
        <taxon>Bacteria</taxon>
        <taxon>Pseudomonadati</taxon>
        <taxon>Myxococcota</taxon>
        <taxon>Myxococcia</taxon>
        <taxon>Myxococcales</taxon>
        <taxon>Cystobacterineae</taxon>
        <taxon>Myxococcaceae</taxon>
        <taxon>Corallococcus</taxon>
    </lineage>
</organism>
<sequence length="386" mass="41542">MRALTYEGPYRVSVRNKPDPRIEHPQDGIVRVTSAAICGSDLHLLHGLVPDTRIGFTFGHEFVGVVEELGATARSQGLKKGDRVMLPFQIFCGGCYFCQRGLTSCCDSTNPATDAGTGIYGYSHTFGGYDGGQAQYVRVPFIGVDAEKVPEEVPDLDALPITDAFTTGYQGAEMCDLKGGETVLVLGCGPVGLFAMWSAWAMGAGRVIAVDKEDYRLEFARQWLGVETLNFNDVDLVTTVKGMTEGRGADATIEAVGCEAAGSPVHRTFGVLMKAEAGSPVAVNFAIHATRKGGVISLIGAYGPPAVGVDLGTYMNKAQTMRTGQASVKRYMPHLMEHVRAGRIQPSRVFTHRLPLEKAPEGYHTFAQKKDGCIKVALFPNGEHLH</sequence>
<evidence type="ECO:0000256" key="4">
    <source>
        <dbReference type="ARBA" id="ARBA00023002"/>
    </source>
</evidence>